<dbReference type="Proteomes" id="UP000813427">
    <property type="component" value="Unassembled WGS sequence"/>
</dbReference>
<dbReference type="AlphaFoldDB" id="A0A8K0WHL2"/>
<keyword evidence="4" id="KW-1185">Reference proteome</keyword>
<feature type="region of interest" description="Disordered" evidence="1">
    <location>
        <begin position="158"/>
        <end position="183"/>
    </location>
</feature>
<evidence type="ECO:0000313" key="4">
    <source>
        <dbReference type="Proteomes" id="UP000813427"/>
    </source>
</evidence>
<comment type="caution">
    <text evidence="3">The sequence shown here is derived from an EMBL/GenBank/DDBJ whole genome shotgun (WGS) entry which is preliminary data.</text>
</comment>
<accession>A0A8K0WHL2</accession>
<reference evidence="3" key="1">
    <citation type="journal article" date="2021" name="Nat. Commun.">
        <title>Genetic determinants of endophytism in the Arabidopsis root mycobiome.</title>
        <authorList>
            <person name="Mesny F."/>
            <person name="Miyauchi S."/>
            <person name="Thiergart T."/>
            <person name="Pickel B."/>
            <person name="Atanasova L."/>
            <person name="Karlsson M."/>
            <person name="Huettel B."/>
            <person name="Barry K.W."/>
            <person name="Haridas S."/>
            <person name="Chen C."/>
            <person name="Bauer D."/>
            <person name="Andreopoulos W."/>
            <person name="Pangilinan J."/>
            <person name="LaButti K."/>
            <person name="Riley R."/>
            <person name="Lipzen A."/>
            <person name="Clum A."/>
            <person name="Drula E."/>
            <person name="Henrissat B."/>
            <person name="Kohler A."/>
            <person name="Grigoriev I.V."/>
            <person name="Martin F.M."/>
            <person name="Hacquard S."/>
        </authorList>
    </citation>
    <scope>NUCLEOTIDE SEQUENCE</scope>
    <source>
        <strain evidence="3">MPI-SDFR-AT-0068</strain>
    </source>
</reference>
<organism evidence="3 4">
    <name type="scientific">Fusarium tricinctum</name>
    <dbReference type="NCBI Taxonomy" id="61284"/>
    <lineage>
        <taxon>Eukaryota</taxon>
        <taxon>Fungi</taxon>
        <taxon>Dikarya</taxon>
        <taxon>Ascomycota</taxon>
        <taxon>Pezizomycotina</taxon>
        <taxon>Sordariomycetes</taxon>
        <taxon>Hypocreomycetidae</taxon>
        <taxon>Hypocreales</taxon>
        <taxon>Nectriaceae</taxon>
        <taxon>Fusarium</taxon>
        <taxon>Fusarium tricinctum species complex</taxon>
    </lineage>
</organism>
<proteinExistence type="predicted"/>
<feature type="transmembrane region" description="Helical" evidence="2">
    <location>
        <begin position="108"/>
        <end position="126"/>
    </location>
</feature>
<protein>
    <submittedName>
        <fullName evidence="3">Uncharacterized protein</fullName>
    </submittedName>
</protein>
<keyword evidence="2" id="KW-0812">Transmembrane</keyword>
<keyword evidence="2" id="KW-0472">Membrane</keyword>
<evidence type="ECO:0000256" key="1">
    <source>
        <dbReference type="SAM" id="MobiDB-lite"/>
    </source>
</evidence>
<evidence type="ECO:0000256" key="2">
    <source>
        <dbReference type="SAM" id="Phobius"/>
    </source>
</evidence>
<evidence type="ECO:0000313" key="3">
    <source>
        <dbReference type="EMBL" id="KAH7262003.1"/>
    </source>
</evidence>
<keyword evidence="2" id="KW-1133">Transmembrane helix</keyword>
<sequence length="183" mass="20393">MIECIVSLTNENGSSLTFLEPHCYSSPLREDRRRVKRVNTQNINRLITTLFFPLFPFLLNCATAAATATNTWRFSSFPSTSGTSLIKYTPPHWGDTSHLLTPYSPSPVASSVFLSVAATVTGYFLGCSSLTWEERDLSTFLNPTSDLHTRPQVNRCTPRLHQEAPQYHSTTAPVTRPHDSSAN</sequence>
<feature type="transmembrane region" description="Helical" evidence="2">
    <location>
        <begin position="46"/>
        <end position="68"/>
    </location>
</feature>
<gene>
    <name evidence="3" type="ORF">BKA59DRAFT_8834</name>
</gene>
<name>A0A8K0WHL2_9HYPO</name>
<dbReference type="EMBL" id="JAGPXF010000001">
    <property type="protein sequence ID" value="KAH7262003.1"/>
    <property type="molecule type" value="Genomic_DNA"/>
</dbReference>